<sequence length="193" mass="21711">MSVRKSYDISELGLSSGAVKGLVTREVDVEILNHLLEHKNFPQLISLIRIYFEDTAARGVMARNQLIDTATASLLMKDHPEQRAGAGQDRRFLNAQKIGEHEAEIERIKNVFMSILRDIKKDIDSGEQPGETATAAMLQNIQNAAQEQKQELHTVDDVAALVAEQIEKLMPLDRETSEQFQQLMKKMIEQAGK</sequence>
<reference evidence="1 2" key="1">
    <citation type="submission" date="2015-09" db="EMBL/GenBank/DDBJ databases">
        <authorList>
            <consortium name="Pathogen Informatics"/>
        </authorList>
    </citation>
    <scope>NUCLEOTIDE SEQUENCE [LARGE SCALE GENOMIC DNA]</scope>
    <source>
        <strain evidence="1 2">2789STDY5834876</strain>
    </source>
</reference>
<organism evidence="1 2">
    <name type="scientific">Faecalicatena contorta</name>
    <dbReference type="NCBI Taxonomy" id="39482"/>
    <lineage>
        <taxon>Bacteria</taxon>
        <taxon>Bacillati</taxon>
        <taxon>Bacillota</taxon>
        <taxon>Clostridia</taxon>
        <taxon>Lachnospirales</taxon>
        <taxon>Lachnospiraceae</taxon>
        <taxon>Faecalicatena</taxon>
    </lineage>
</organism>
<evidence type="ECO:0000313" key="2">
    <source>
        <dbReference type="Proteomes" id="UP000095544"/>
    </source>
</evidence>
<dbReference type="STRING" id="39482.ERS852491_00157"/>
<dbReference type="AlphaFoldDB" id="A0A173YPT1"/>
<gene>
    <name evidence="1" type="ORF">ERS852491_00157</name>
</gene>
<evidence type="ECO:0000313" key="1">
    <source>
        <dbReference type="EMBL" id="CUN65095.1"/>
    </source>
</evidence>
<protein>
    <submittedName>
        <fullName evidence="1">Uncharacterized protein</fullName>
    </submittedName>
</protein>
<name>A0A173YPT1_9FIRM</name>
<dbReference type="Proteomes" id="UP000095544">
    <property type="component" value="Unassembled WGS sequence"/>
</dbReference>
<dbReference type="EMBL" id="CYZU01000001">
    <property type="protein sequence ID" value="CUN65095.1"/>
    <property type="molecule type" value="Genomic_DNA"/>
</dbReference>
<proteinExistence type="predicted"/>
<accession>A0A173YPT1</accession>